<dbReference type="Pfam" id="PF13360">
    <property type="entry name" value="PQQ_2"/>
    <property type="match status" value="1"/>
</dbReference>
<feature type="compositionally biased region" description="Low complexity" evidence="1">
    <location>
        <begin position="446"/>
        <end position="456"/>
    </location>
</feature>
<dbReference type="Proteomes" id="UP000215027">
    <property type="component" value="Chromosome I"/>
</dbReference>
<name>A0A160T367_9CHLR</name>
<dbReference type="AlphaFoldDB" id="A0A160T367"/>
<dbReference type="KEGG" id="pbf:CFX0092_A1177"/>
<dbReference type="SUPFAM" id="SSF50969">
    <property type="entry name" value="YVTN repeat-like/Quinoprotein amine dehydrogenase"/>
    <property type="match status" value="1"/>
</dbReference>
<reference evidence="3" key="1">
    <citation type="submission" date="2016-01" db="EMBL/GenBank/DDBJ databases">
        <authorList>
            <person name="Mcilroy J.S."/>
            <person name="Karst M S."/>
            <person name="Albertsen M."/>
        </authorList>
    </citation>
    <scope>NUCLEOTIDE SEQUENCE</scope>
    <source>
        <strain evidence="3">Cfx-K</strain>
    </source>
</reference>
<dbReference type="RefSeq" id="WP_095042596.1">
    <property type="nucleotide sequence ID" value="NZ_LN890655.1"/>
</dbReference>
<dbReference type="InterPro" id="IPR002372">
    <property type="entry name" value="PQQ_rpt_dom"/>
</dbReference>
<proteinExistence type="predicted"/>
<feature type="compositionally biased region" description="Low complexity" evidence="1">
    <location>
        <begin position="494"/>
        <end position="512"/>
    </location>
</feature>
<keyword evidence="4" id="KW-1185">Reference proteome</keyword>
<gene>
    <name evidence="3" type="ORF">CFX0092_A1177</name>
</gene>
<sequence>MMMNSTTMRRITLHAFLAAAVIFTLAIQLFTASSAGAATTLPVLWTAGGLSAGNDGAGQAARIAVDASGNVAVVSGPAYARSLAVTSYTAAGAFRWQGTVSPTTGTFAGDWVAAAPNGDFVAVGHNVNANGNPISLTLVRYAANGTLLWRVDLTRTLPYVGRLLVDSAGNTYLAFNSLGDGQDIQLHKYNASGNLLWSQLIATTALAGDIATSLALSPDGSDVVLTGNIQTGATWITAAYNTATGARRWLVTANEGIAALDVVVDATRVYVTGQGNVGINGFLTVVAYDRATGAKLWRTDRKPSDSTGAAGLRISKAPDGSLVVAGQASRGFLDWYTVALETNGAVRWEAVRDGGLNTDEIPRGVLVLADGTTVVTGRGGPYLPGGYIQGVTAGYSPSGTLLWEAFSAMETVWAIALPSGNVCAAGGYDALITCWNVSGGVVSTPTPTPTGTSIPPTATPTPPPSTSTGFRAPSANAAQTSGAGDNNGYQTGPANAYADDASAATDTNSGTNKNTSCTNNGKDRHSYTNFSFNIPTTAVIQGIQVRLDARADATGGAPKLCVQLSWDGGVSWTTTKSTTTLGTTEATFTLGGLAELWGRAWNPGDFSNANFRVRVIDVASNTSRDFFLDYVAVNVAYQP</sequence>
<accession>A0A160T367</accession>
<feature type="region of interest" description="Disordered" evidence="1">
    <location>
        <begin position="446"/>
        <end position="520"/>
    </location>
</feature>
<evidence type="ECO:0000256" key="1">
    <source>
        <dbReference type="SAM" id="MobiDB-lite"/>
    </source>
</evidence>
<evidence type="ECO:0000313" key="3">
    <source>
        <dbReference type="EMBL" id="CUS03055.2"/>
    </source>
</evidence>
<dbReference type="Gene3D" id="2.130.10.10">
    <property type="entry name" value="YVTN repeat-like/Quinoprotein amine dehydrogenase"/>
    <property type="match status" value="1"/>
</dbReference>
<dbReference type="OrthoDB" id="344059at2"/>
<dbReference type="InterPro" id="IPR015943">
    <property type="entry name" value="WD40/YVTN_repeat-like_dom_sf"/>
</dbReference>
<dbReference type="EMBL" id="LN890655">
    <property type="protein sequence ID" value="CUS03055.2"/>
    <property type="molecule type" value="Genomic_DNA"/>
</dbReference>
<feature type="domain" description="Pyrrolo-quinoline quinone repeat" evidence="2">
    <location>
        <begin position="188"/>
        <end position="362"/>
    </location>
</feature>
<feature type="compositionally biased region" description="Polar residues" evidence="1">
    <location>
        <begin position="476"/>
        <end position="493"/>
    </location>
</feature>
<evidence type="ECO:0000259" key="2">
    <source>
        <dbReference type="Pfam" id="PF13360"/>
    </source>
</evidence>
<dbReference type="InterPro" id="IPR011044">
    <property type="entry name" value="Quino_amine_DH_bsu"/>
</dbReference>
<evidence type="ECO:0000313" key="4">
    <source>
        <dbReference type="Proteomes" id="UP000215027"/>
    </source>
</evidence>
<protein>
    <recommendedName>
        <fullName evidence="2">Pyrrolo-quinoline quinone repeat domain-containing protein</fullName>
    </recommendedName>
</protein>
<organism evidence="3 4">
    <name type="scientific">Candidatus Promineifilum breve</name>
    <dbReference type="NCBI Taxonomy" id="1806508"/>
    <lineage>
        <taxon>Bacteria</taxon>
        <taxon>Bacillati</taxon>
        <taxon>Chloroflexota</taxon>
        <taxon>Ardenticatenia</taxon>
        <taxon>Candidatus Promineifilales</taxon>
        <taxon>Candidatus Promineifilaceae</taxon>
        <taxon>Candidatus Promineifilum</taxon>
    </lineage>
</organism>